<keyword evidence="1" id="KW-0479">Metal-binding</keyword>
<dbReference type="OrthoDB" id="5355510at2759"/>
<feature type="compositionally biased region" description="Polar residues" evidence="2">
    <location>
        <begin position="250"/>
        <end position="274"/>
    </location>
</feature>
<proteinExistence type="predicted"/>
<feature type="compositionally biased region" description="Low complexity" evidence="2">
    <location>
        <begin position="305"/>
        <end position="320"/>
    </location>
</feature>
<feature type="compositionally biased region" description="Low complexity" evidence="2">
    <location>
        <begin position="275"/>
        <end position="293"/>
    </location>
</feature>
<dbReference type="GO" id="GO:0008270">
    <property type="term" value="F:zinc ion binding"/>
    <property type="evidence" value="ECO:0007669"/>
    <property type="project" value="UniProtKB-KW"/>
</dbReference>
<keyword evidence="5" id="KW-1185">Reference proteome</keyword>
<reference evidence="4" key="1">
    <citation type="submission" date="2022-11" db="EMBL/GenBank/DDBJ databases">
        <authorList>
            <person name="Petersen C."/>
        </authorList>
    </citation>
    <scope>NUCLEOTIDE SEQUENCE</scope>
    <source>
        <strain evidence="4">IBT 30069</strain>
    </source>
</reference>
<feature type="compositionally biased region" description="Low complexity" evidence="2">
    <location>
        <begin position="359"/>
        <end position="368"/>
    </location>
</feature>
<organism evidence="4 5">
    <name type="scientific">Penicillium angulare</name>
    <dbReference type="NCBI Taxonomy" id="116970"/>
    <lineage>
        <taxon>Eukaryota</taxon>
        <taxon>Fungi</taxon>
        <taxon>Dikarya</taxon>
        <taxon>Ascomycota</taxon>
        <taxon>Pezizomycotina</taxon>
        <taxon>Eurotiomycetes</taxon>
        <taxon>Eurotiomycetidae</taxon>
        <taxon>Eurotiales</taxon>
        <taxon>Aspergillaceae</taxon>
        <taxon>Penicillium</taxon>
    </lineage>
</organism>
<evidence type="ECO:0000313" key="4">
    <source>
        <dbReference type="EMBL" id="KAJ5109206.1"/>
    </source>
</evidence>
<feature type="region of interest" description="Disordered" evidence="2">
    <location>
        <begin position="521"/>
        <end position="542"/>
    </location>
</feature>
<name>A0A9W9FZD1_9EURO</name>
<evidence type="ECO:0000256" key="1">
    <source>
        <dbReference type="PROSITE-ProRule" id="PRU00723"/>
    </source>
</evidence>
<dbReference type="PROSITE" id="PS50103">
    <property type="entry name" value="ZF_C3H1"/>
    <property type="match status" value="1"/>
</dbReference>
<dbReference type="AlphaFoldDB" id="A0A9W9FZD1"/>
<dbReference type="Proteomes" id="UP001149165">
    <property type="component" value="Unassembled WGS sequence"/>
</dbReference>
<feature type="region of interest" description="Disordered" evidence="2">
    <location>
        <begin position="250"/>
        <end position="415"/>
    </location>
</feature>
<evidence type="ECO:0000313" key="5">
    <source>
        <dbReference type="Proteomes" id="UP001149165"/>
    </source>
</evidence>
<keyword evidence="1" id="KW-0862">Zinc</keyword>
<feature type="compositionally biased region" description="Pro residues" evidence="2">
    <location>
        <begin position="348"/>
        <end position="358"/>
    </location>
</feature>
<accession>A0A9W9FZD1</accession>
<feature type="domain" description="C3H1-type" evidence="3">
    <location>
        <begin position="163"/>
        <end position="192"/>
    </location>
</feature>
<evidence type="ECO:0000259" key="3">
    <source>
        <dbReference type="PROSITE" id="PS50103"/>
    </source>
</evidence>
<reference evidence="4" key="2">
    <citation type="journal article" date="2023" name="IMA Fungus">
        <title>Comparative genomic study of the Penicillium genus elucidates a diverse pangenome and 15 lateral gene transfer events.</title>
        <authorList>
            <person name="Petersen C."/>
            <person name="Sorensen T."/>
            <person name="Nielsen M.R."/>
            <person name="Sondergaard T.E."/>
            <person name="Sorensen J.L."/>
            <person name="Fitzpatrick D.A."/>
            <person name="Frisvad J.C."/>
            <person name="Nielsen K.L."/>
        </authorList>
    </citation>
    <scope>NUCLEOTIDE SEQUENCE</scope>
    <source>
        <strain evidence="4">IBT 30069</strain>
    </source>
</reference>
<gene>
    <name evidence="4" type="ORF">N7456_005881</name>
</gene>
<feature type="compositionally biased region" description="Polar residues" evidence="2">
    <location>
        <begin position="328"/>
        <end position="338"/>
    </location>
</feature>
<dbReference type="InterPro" id="IPR000571">
    <property type="entry name" value="Znf_CCCH"/>
</dbReference>
<protein>
    <recommendedName>
        <fullName evidence="3">C3H1-type domain-containing protein</fullName>
    </recommendedName>
</protein>
<keyword evidence="1" id="KW-0863">Zinc-finger</keyword>
<feature type="zinc finger region" description="C3H1-type" evidence="1">
    <location>
        <begin position="163"/>
        <end position="192"/>
    </location>
</feature>
<comment type="caution">
    <text evidence="4">The sequence shown here is derived from an EMBL/GenBank/DDBJ whole genome shotgun (WGS) entry which is preliminary data.</text>
</comment>
<dbReference type="EMBL" id="JAPQKH010000003">
    <property type="protein sequence ID" value="KAJ5109206.1"/>
    <property type="molecule type" value="Genomic_DNA"/>
</dbReference>
<sequence length="542" mass="58910">MSASEGLPAHFAARRDASGRTYLSPLVCVDDFDVSTNIVGVPREVTHEQTQGMVSCGYVEARPKPWEVERTDLPVVDLVPHMDHRHVEAVQNIKTLLHRMESDNEVPIRYRQALQKEITNGLQLIDFLNLQVLNTLAANASANGNAVGGLVDHNNQLDKDGKLKEKIYCSYWLRHGECDYSQQGCRFKHIMPLDLPTIQSLGLTDIPKWYREQNNIDSLLPPRPPRTNGGPSRPGALAIADRAFTEVRSTSNQLVVSANGANRPDQNGRQRNNYRGTGILNTGRGRRNGNTNGRARDNQQQGRETSVVVSNGSGSTASNSFGRFQRARQPTATISSNPAGRRSLPNPAALPFPAPAPKPAAAANESPKVQTPSPTPVPAKESSKVQNSSPTPPAAKESSTVENPSPAPRKTFAHKNKFEALEGSPGRLYSYADGYSSLNGTGSSGESFRLDTLVDADSNAEPVKTLSTFASLYQHLMSDSHPISPQEVLLNYGAIGDDVILQGAYYTDLSFLTTEEFEKISTGAQSDRTAFRDAGIPDTAEQ</sequence>
<feature type="region of interest" description="Disordered" evidence="2">
    <location>
        <begin position="216"/>
        <end position="236"/>
    </location>
</feature>
<evidence type="ECO:0000256" key="2">
    <source>
        <dbReference type="SAM" id="MobiDB-lite"/>
    </source>
</evidence>